<feature type="compositionally biased region" description="Low complexity" evidence="1">
    <location>
        <begin position="55"/>
        <end position="69"/>
    </location>
</feature>
<gene>
    <name evidence="2" type="ORF">PCOR1329_LOCUS60826</name>
</gene>
<dbReference type="Proteomes" id="UP001189429">
    <property type="component" value="Unassembled WGS sequence"/>
</dbReference>
<sequence>AAPPPRRRGGRPRRHVQRERQAAGRAAVSGTMASSPGSVSVEPRVAQPTSESLSRRASAPSTSSSARLSPACSTVSRLAARPAAAAAALAAAGGPFIGGPRLPDRRNMSRSFYIACRPPEPEPLESWKMCMLVVPVLRGGGASLPWAAGRAARASRARAKMATRAPCRRHQGRSRRLGRGTGG</sequence>
<feature type="non-terminal residue" evidence="2">
    <location>
        <position position="183"/>
    </location>
</feature>
<keyword evidence="3" id="KW-1185">Reference proteome</keyword>
<proteinExistence type="predicted"/>
<reference evidence="2" key="1">
    <citation type="submission" date="2023-10" db="EMBL/GenBank/DDBJ databases">
        <authorList>
            <person name="Chen Y."/>
            <person name="Shah S."/>
            <person name="Dougan E. K."/>
            <person name="Thang M."/>
            <person name="Chan C."/>
        </authorList>
    </citation>
    <scope>NUCLEOTIDE SEQUENCE [LARGE SCALE GENOMIC DNA]</scope>
</reference>
<protein>
    <submittedName>
        <fullName evidence="2">Uncharacterized protein</fullName>
    </submittedName>
</protein>
<organism evidence="2 3">
    <name type="scientific">Prorocentrum cordatum</name>
    <dbReference type="NCBI Taxonomy" id="2364126"/>
    <lineage>
        <taxon>Eukaryota</taxon>
        <taxon>Sar</taxon>
        <taxon>Alveolata</taxon>
        <taxon>Dinophyceae</taxon>
        <taxon>Prorocentrales</taxon>
        <taxon>Prorocentraceae</taxon>
        <taxon>Prorocentrum</taxon>
    </lineage>
</organism>
<evidence type="ECO:0000256" key="1">
    <source>
        <dbReference type="SAM" id="MobiDB-lite"/>
    </source>
</evidence>
<dbReference type="EMBL" id="CAUYUJ010017629">
    <property type="protein sequence ID" value="CAK0876469.1"/>
    <property type="molecule type" value="Genomic_DNA"/>
</dbReference>
<feature type="region of interest" description="Disordered" evidence="1">
    <location>
        <begin position="1"/>
        <end position="69"/>
    </location>
</feature>
<feature type="compositionally biased region" description="Basic residues" evidence="1">
    <location>
        <begin position="1"/>
        <end position="17"/>
    </location>
</feature>
<evidence type="ECO:0000313" key="2">
    <source>
        <dbReference type="EMBL" id="CAK0876469.1"/>
    </source>
</evidence>
<accession>A0ABN9VSL0</accession>
<feature type="region of interest" description="Disordered" evidence="1">
    <location>
        <begin position="155"/>
        <end position="183"/>
    </location>
</feature>
<comment type="caution">
    <text evidence="2">The sequence shown here is derived from an EMBL/GenBank/DDBJ whole genome shotgun (WGS) entry which is preliminary data.</text>
</comment>
<name>A0ABN9VSL0_9DINO</name>
<feature type="non-terminal residue" evidence="2">
    <location>
        <position position="1"/>
    </location>
</feature>
<evidence type="ECO:0000313" key="3">
    <source>
        <dbReference type="Proteomes" id="UP001189429"/>
    </source>
</evidence>